<name>A0A822YC91_NELNU</name>
<dbReference type="EMBL" id="DUZY01000002">
    <property type="protein sequence ID" value="DAD27148.1"/>
    <property type="molecule type" value="Genomic_DNA"/>
</dbReference>
<keyword evidence="2" id="KW-1185">Reference proteome</keyword>
<reference evidence="1 2" key="1">
    <citation type="journal article" date="2020" name="Mol. Biol. Evol.">
        <title>Distinct Expression and Methylation Patterns for Genes with Different Fates following a Single Whole-Genome Duplication in Flowering Plants.</title>
        <authorList>
            <person name="Shi T."/>
            <person name="Rahmani R.S."/>
            <person name="Gugger P.F."/>
            <person name="Wang M."/>
            <person name="Li H."/>
            <person name="Zhang Y."/>
            <person name="Li Z."/>
            <person name="Wang Q."/>
            <person name="Van de Peer Y."/>
            <person name="Marchal K."/>
            <person name="Chen J."/>
        </authorList>
    </citation>
    <scope>NUCLEOTIDE SEQUENCE [LARGE SCALE GENOMIC DNA]</scope>
    <source>
        <tissue evidence="1">Leaf</tissue>
    </source>
</reference>
<sequence length="51" mass="6024">MKKCKRRKEDIAEDFCFICEDGGFPIICDHKRACRDYDVPEPSFGWKIRGI</sequence>
<protein>
    <submittedName>
        <fullName evidence="1">Uncharacterized protein</fullName>
    </submittedName>
</protein>
<gene>
    <name evidence="1" type="ORF">HUJ06_028616</name>
</gene>
<evidence type="ECO:0000313" key="2">
    <source>
        <dbReference type="Proteomes" id="UP000607653"/>
    </source>
</evidence>
<proteinExistence type="predicted"/>
<evidence type="ECO:0000313" key="1">
    <source>
        <dbReference type="EMBL" id="DAD27148.1"/>
    </source>
</evidence>
<organism evidence="1 2">
    <name type="scientific">Nelumbo nucifera</name>
    <name type="common">Sacred lotus</name>
    <dbReference type="NCBI Taxonomy" id="4432"/>
    <lineage>
        <taxon>Eukaryota</taxon>
        <taxon>Viridiplantae</taxon>
        <taxon>Streptophyta</taxon>
        <taxon>Embryophyta</taxon>
        <taxon>Tracheophyta</taxon>
        <taxon>Spermatophyta</taxon>
        <taxon>Magnoliopsida</taxon>
        <taxon>Proteales</taxon>
        <taxon>Nelumbonaceae</taxon>
        <taxon>Nelumbo</taxon>
    </lineage>
</organism>
<comment type="caution">
    <text evidence="1">The sequence shown here is derived from an EMBL/GenBank/DDBJ whole genome shotgun (WGS) entry which is preliminary data.</text>
</comment>
<dbReference type="AlphaFoldDB" id="A0A822YC91"/>
<accession>A0A822YC91</accession>
<dbReference type="Proteomes" id="UP000607653">
    <property type="component" value="Unassembled WGS sequence"/>
</dbReference>